<proteinExistence type="predicted"/>
<feature type="transmembrane region" description="Helical" evidence="7">
    <location>
        <begin position="118"/>
        <end position="137"/>
    </location>
</feature>
<dbReference type="AlphaFoldDB" id="A0A815NJF9"/>
<feature type="region of interest" description="Disordered" evidence="6">
    <location>
        <begin position="669"/>
        <end position="702"/>
    </location>
</feature>
<feature type="transmembrane region" description="Helical" evidence="7">
    <location>
        <begin position="223"/>
        <end position="243"/>
    </location>
</feature>
<comment type="caution">
    <text evidence="10">The sequence shown here is derived from an EMBL/GenBank/DDBJ whole genome shotgun (WGS) entry which is preliminary data.</text>
</comment>
<dbReference type="EMBL" id="CAJNOR010003711">
    <property type="protein sequence ID" value="CAF1440548.1"/>
    <property type="molecule type" value="Genomic_DNA"/>
</dbReference>
<feature type="transmembrane region" description="Helical" evidence="7">
    <location>
        <begin position="49"/>
        <end position="72"/>
    </location>
</feature>
<evidence type="ECO:0000256" key="4">
    <source>
        <dbReference type="ARBA" id="ARBA00023136"/>
    </source>
</evidence>
<evidence type="ECO:0000313" key="10">
    <source>
        <dbReference type="EMBL" id="CAF1440548.1"/>
    </source>
</evidence>
<evidence type="ECO:0000256" key="2">
    <source>
        <dbReference type="ARBA" id="ARBA00022692"/>
    </source>
</evidence>
<sequence>MTMNEISMDTSLFNSSIIQSQDLYFENYDYHVQLINNQTFSFISFHNPWIFPLFILSVLGILITIIILFIFLCISIRHLNHHLVLTNIFICLSVCFIYLIVIFFLLRGNEILCSLREFLSQLAYALLYSALLCRYIMQWLAARILSTRTKQMTALMIYFLLVLVQIPIGILWWYFTSPRACPHQTMEEYPTVKFSLRKYLLSRSKIKSCSLQCIVDYRFYATYTYAIVELLLCTMIAICLFLCRHCHRNDIHKEQSSRKYKSKTSLTCFNMFAFVLIDITWLLWTFMYHSTHPSLAFPILIVGMFTIATICLFFMLIPQIYFYSKVNLNDISITQTTLFSNKLASIEVTKDDESLLQDKSNDRMDTNKLQTLSNESETSYELGTSGTFLPITRTPRGPFKVRNAEKTSPTEIIDVPAEKHHSDAIYTSNNQNDLNQNDMMINAPVYQSEHRLKVPSISLHRQSTSSSASSMLLNPAMGHDYFTRYHANIHPPSTSSMYYSSYMPSHPDESIIPILCSSQNYQTTPVKMRILVKSPPLSVPKAHRVRSGTDHRYAQYPYPHRPPSRLPLPPATPSFYSSAAQQQQQQQQYYVVDPYRVASPSYSNSYGCYSNTPTSNRYPYIYRRYPVDHRSLAQRLWDIDSGDDEDEIAVHGEHRYSRATPTYERLKDFRSSQTENDDQTILPIDADEEEEESYNKKRLMYK</sequence>
<dbReference type="InterPro" id="IPR050726">
    <property type="entry name" value="mGluR"/>
</dbReference>
<evidence type="ECO:0000256" key="6">
    <source>
        <dbReference type="SAM" id="MobiDB-lite"/>
    </source>
</evidence>
<accession>A0A815NJF9</accession>
<evidence type="ECO:0000256" key="1">
    <source>
        <dbReference type="ARBA" id="ARBA00004141"/>
    </source>
</evidence>
<keyword evidence="4 7" id="KW-0472">Membrane</keyword>
<reference evidence="10" key="1">
    <citation type="submission" date="2021-02" db="EMBL/GenBank/DDBJ databases">
        <authorList>
            <person name="Nowell W R."/>
        </authorList>
    </citation>
    <scope>NUCLEOTIDE SEQUENCE</scope>
</reference>
<feature type="domain" description="G-protein coupled receptors family 3 profile" evidence="8">
    <location>
        <begin position="87"/>
        <end position="321"/>
    </location>
</feature>
<keyword evidence="5" id="KW-0325">Glycoprotein</keyword>
<dbReference type="InterPro" id="IPR017978">
    <property type="entry name" value="GPCR_3_C"/>
</dbReference>
<keyword evidence="11" id="KW-1185">Reference proteome</keyword>
<evidence type="ECO:0000256" key="5">
    <source>
        <dbReference type="ARBA" id="ARBA00023180"/>
    </source>
</evidence>
<evidence type="ECO:0000256" key="3">
    <source>
        <dbReference type="ARBA" id="ARBA00022989"/>
    </source>
</evidence>
<feature type="transmembrane region" description="Helical" evidence="7">
    <location>
        <begin position="296"/>
        <end position="317"/>
    </location>
</feature>
<feature type="transmembrane region" description="Helical" evidence="7">
    <location>
        <begin position="157"/>
        <end position="175"/>
    </location>
</feature>
<dbReference type="Pfam" id="PF00003">
    <property type="entry name" value="7tm_3"/>
    <property type="match status" value="1"/>
</dbReference>
<evidence type="ECO:0000313" key="9">
    <source>
        <dbReference type="EMBL" id="CAF0942740.1"/>
    </source>
</evidence>
<feature type="transmembrane region" description="Helical" evidence="7">
    <location>
        <begin position="84"/>
        <end position="106"/>
    </location>
</feature>
<protein>
    <recommendedName>
        <fullName evidence="8">G-protein coupled receptors family 3 profile domain-containing protein</fullName>
    </recommendedName>
</protein>
<dbReference type="GO" id="GO:0004930">
    <property type="term" value="F:G protein-coupled receptor activity"/>
    <property type="evidence" value="ECO:0007669"/>
    <property type="project" value="InterPro"/>
</dbReference>
<evidence type="ECO:0000256" key="7">
    <source>
        <dbReference type="SAM" id="Phobius"/>
    </source>
</evidence>
<comment type="subcellular location">
    <subcellularLocation>
        <location evidence="1">Membrane</location>
        <topology evidence="1">Multi-pass membrane protein</topology>
    </subcellularLocation>
</comment>
<dbReference type="OrthoDB" id="10034429at2759"/>
<evidence type="ECO:0000313" key="11">
    <source>
        <dbReference type="Proteomes" id="UP000663828"/>
    </source>
</evidence>
<keyword evidence="2 7" id="KW-0812">Transmembrane</keyword>
<gene>
    <name evidence="9" type="ORF">EDS130_LOCUS11911</name>
    <name evidence="10" type="ORF">XAT740_LOCUS36290</name>
</gene>
<evidence type="ECO:0000259" key="8">
    <source>
        <dbReference type="PROSITE" id="PS50259"/>
    </source>
</evidence>
<dbReference type="GO" id="GO:0016020">
    <property type="term" value="C:membrane"/>
    <property type="evidence" value="ECO:0007669"/>
    <property type="project" value="UniProtKB-SubCell"/>
</dbReference>
<organism evidence="10 11">
    <name type="scientific">Adineta ricciae</name>
    <name type="common">Rotifer</name>
    <dbReference type="NCBI Taxonomy" id="249248"/>
    <lineage>
        <taxon>Eukaryota</taxon>
        <taxon>Metazoa</taxon>
        <taxon>Spiralia</taxon>
        <taxon>Gnathifera</taxon>
        <taxon>Rotifera</taxon>
        <taxon>Eurotatoria</taxon>
        <taxon>Bdelloidea</taxon>
        <taxon>Adinetida</taxon>
        <taxon>Adinetidae</taxon>
        <taxon>Adineta</taxon>
    </lineage>
</organism>
<dbReference type="Proteomes" id="UP000663828">
    <property type="component" value="Unassembled WGS sequence"/>
</dbReference>
<dbReference type="PANTHER" id="PTHR24060">
    <property type="entry name" value="METABOTROPIC GLUTAMATE RECEPTOR"/>
    <property type="match status" value="1"/>
</dbReference>
<dbReference type="Proteomes" id="UP000663852">
    <property type="component" value="Unassembled WGS sequence"/>
</dbReference>
<name>A0A815NJF9_ADIRI</name>
<dbReference type="EMBL" id="CAJNOJ010000044">
    <property type="protein sequence ID" value="CAF0942740.1"/>
    <property type="molecule type" value="Genomic_DNA"/>
</dbReference>
<keyword evidence="3 7" id="KW-1133">Transmembrane helix</keyword>
<feature type="transmembrane region" description="Helical" evidence="7">
    <location>
        <begin position="264"/>
        <end position="284"/>
    </location>
</feature>
<dbReference type="PROSITE" id="PS50259">
    <property type="entry name" value="G_PROTEIN_RECEP_F3_4"/>
    <property type="match status" value="1"/>
</dbReference>